<comment type="caution">
    <text evidence="7">The sequence shown here is derived from an EMBL/GenBank/DDBJ whole genome shotgun (WGS) entry which is preliminary data.</text>
</comment>
<organism evidence="7 8">
    <name type="scientific">Rhamnusium bicolor</name>
    <dbReference type="NCBI Taxonomy" id="1586634"/>
    <lineage>
        <taxon>Eukaryota</taxon>
        <taxon>Metazoa</taxon>
        <taxon>Ecdysozoa</taxon>
        <taxon>Arthropoda</taxon>
        <taxon>Hexapoda</taxon>
        <taxon>Insecta</taxon>
        <taxon>Pterygota</taxon>
        <taxon>Neoptera</taxon>
        <taxon>Endopterygota</taxon>
        <taxon>Coleoptera</taxon>
        <taxon>Polyphaga</taxon>
        <taxon>Cucujiformia</taxon>
        <taxon>Chrysomeloidea</taxon>
        <taxon>Cerambycidae</taxon>
        <taxon>Lepturinae</taxon>
        <taxon>Rhagiini</taxon>
        <taxon>Rhamnusium</taxon>
    </lineage>
</organism>
<dbReference type="Proteomes" id="UP001162156">
    <property type="component" value="Unassembled WGS sequence"/>
</dbReference>
<comment type="catalytic activity">
    <reaction evidence="6">
        <text>2'-phospho-[ligated tRNA] + NAD(+) = mature tRNA + ADP-alpha-D-ribose 1'',2''-cyclic phosphate + nicotinamide</text>
        <dbReference type="Rhea" id="RHEA:23324"/>
        <dbReference type="Rhea" id="RHEA-COMP:11106"/>
        <dbReference type="Rhea" id="RHEA-COMP:11107"/>
        <dbReference type="ChEBI" id="CHEBI:17154"/>
        <dbReference type="ChEBI" id="CHEBI:57540"/>
        <dbReference type="ChEBI" id="CHEBI:76596"/>
        <dbReference type="ChEBI" id="CHEBI:82883"/>
        <dbReference type="ChEBI" id="CHEBI:85027"/>
        <dbReference type="EC" id="2.7.1.160"/>
    </reaction>
</comment>
<evidence type="ECO:0000313" key="8">
    <source>
        <dbReference type="Proteomes" id="UP001162156"/>
    </source>
</evidence>
<evidence type="ECO:0000256" key="4">
    <source>
        <dbReference type="ARBA" id="ARBA00022679"/>
    </source>
</evidence>
<comment type="similarity">
    <text evidence="2">Belongs to the KptA/TPT1 family.</text>
</comment>
<keyword evidence="4" id="KW-0808">Transferase</keyword>
<dbReference type="AlphaFoldDB" id="A0AAV8X5M5"/>
<evidence type="ECO:0000313" key="7">
    <source>
        <dbReference type="EMBL" id="KAJ8934241.1"/>
    </source>
</evidence>
<name>A0AAV8X5M5_9CUCU</name>
<dbReference type="InterPro" id="IPR002745">
    <property type="entry name" value="Ptrans_KptA/Tpt1"/>
</dbReference>
<proteinExistence type="inferred from homology"/>
<dbReference type="PANTHER" id="PTHR12684">
    <property type="entry name" value="PUTATIVE PHOSPHOTRANSFERASE"/>
    <property type="match status" value="1"/>
</dbReference>
<comment type="function">
    <text evidence="1">Catalyzes the last step of tRNA splicing, the transfer of the splice junction 2'-phosphate from ligated tRNA to NAD to produce ADP-ribose 1''-2'' cyclic phosphate.</text>
</comment>
<dbReference type="Gene3D" id="3.20.170.30">
    <property type="match status" value="1"/>
</dbReference>
<keyword evidence="5" id="KW-0520">NAD</keyword>
<sequence>MPATDVHLSKTLSWLLRHKLQVSTDGYISVANLLNHESLKGKYTVADIKRVVETNNKQRFTLRYKNNTLEICANQGHSIKYVDLYLIPILTSDGIEAIHGTYYHNWTKIKTEGLSRMQRNHIHFAIGLPDNKSVISGMRRQVEVFIYVNLNLAILDGIKFYKSSNGVILSSGNDRGIIEPKYFLKVCDVNGKSLF</sequence>
<evidence type="ECO:0000256" key="1">
    <source>
        <dbReference type="ARBA" id="ARBA00003343"/>
    </source>
</evidence>
<dbReference type="SUPFAM" id="SSF56399">
    <property type="entry name" value="ADP-ribosylation"/>
    <property type="match status" value="1"/>
</dbReference>
<evidence type="ECO:0000256" key="2">
    <source>
        <dbReference type="ARBA" id="ARBA00009836"/>
    </source>
</evidence>
<evidence type="ECO:0000256" key="5">
    <source>
        <dbReference type="ARBA" id="ARBA00023027"/>
    </source>
</evidence>
<evidence type="ECO:0000256" key="6">
    <source>
        <dbReference type="ARBA" id="ARBA00047949"/>
    </source>
</evidence>
<dbReference type="GO" id="GO:0000215">
    <property type="term" value="F:tRNA 2'-phosphotransferase activity"/>
    <property type="evidence" value="ECO:0007669"/>
    <property type="project" value="UniProtKB-EC"/>
</dbReference>
<accession>A0AAV8X5M5</accession>
<keyword evidence="8" id="KW-1185">Reference proteome</keyword>
<reference evidence="7" key="1">
    <citation type="journal article" date="2023" name="Insect Mol. Biol.">
        <title>Genome sequencing provides insights into the evolution of gene families encoding plant cell wall-degrading enzymes in longhorned beetles.</title>
        <authorList>
            <person name="Shin N.R."/>
            <person name="Okamura Y."/>
            <person name="Kirsch R."/>
            <person name="Pauchet Y."/>
        </authorList>
    </citation>
    <scope>NUCLEOTIDE SEQUENCE</scope>
    <source>
        <strain evidence="7">RBIC_L_NR</strain>
    </source>
</reference>
<dbReference type="GO" id="GO:0006388">
    <property type="term" value="P:tRNA splicing, via endonucleolytic cleavage and ligation"/>
    <property type="evidence" value="ECO:0007669"/>
    <property type="project" value="TreeGrafter"/>
</dbReference>
<dbReference type="Gene3D" id="1.10.10.970">
    <property type="entry name" value="RNA 2'-phosphotransferase, Tpt1/KptA family, N-terminal domain"/>
    <property type="match status" value="1"/>
</dbReference>
<gene>
    <name evidence="7" type="ORF">NQ314_013487</name>
</gene>
<dbReference type="EMBL" id="JANEYF010003751">
    <property type="protein sequence ID" value="KAJ8934241.1"/>
    <property type="molecule type" value="Genomic_DNA"/>
</dbReference>
<dbReference type="InterPro" id="IPR042080">
    <property type="entry name" value="RNA_2'-PTrans_N"/>
</dbReference>
<dbReference type="InterPro" id="IPR042081">
    <property type="entry name" value="RNA_2'-PTrans_C"/>
</dbReference>
<dbReference type="Pfam" id="PF01885">
    <property type="entry name" value="PTS_2-RNA"/>
    <property type="match status" value="1"/>
</dbReference>
<dbReference type="EC" id="2.7.1.160" evidence="3"/>
<evidence type="ECO:0000256" key="3">
    <source>
        <dbReference type="ARBA" id="ARBA00012007"/>
    </source>
</evidence>
<protein>
    <recommendedName>
        <fullName evidence="3">2'-phosphotransferase</fullName>
        <ecNumber evidence="3">2.7.1.160</ecNumber>
    </recommendedName>
</protein>
<dbReference type="PANTHER" id="PTHR12684:SF2">
    <property type="entry name" value="TRNA 2'-PHOSPHOTRANSFERASE 1"/>
    <property type="match status" value="1"/>
</dbReference>